<dbReference type="Proteomes" id="UP000692954">
    <property type="component" value="Unassembled WGS sequence"/>
</dbReference>
<dbReference type="InterPro" id="IPR027370">
    <property type="entry name" value="Znf-RING_euk"/>
</dbReference>
<dbReference type="OrthoDB" id="305091at2759"/>
<evidence type="ECO:0000259" key="10">
    <source>
        <dbReference type="PROSITE" id="PS50089"/>
    </source>
</evidence>
<dbReference type="SMART" id="SM00647">
    <property type="entry name" value="IBR"/>
    <property type="match status" value="1"/>
</dbReference>
<dbReference type="Pfam" id="PF01485">
    <property type="entry name" value="IBR"/>
    <property type="match status" value="1"/>
</dbReference>
<dbReference type="GO" id="GO:0008270">
    <property type="term" value="F:zinc ion binding"/>
    <property type="evidence" value="ECO:0007669"/>
    <property type="project" value="UniProtKB-KW"/>
</dbReference>
<dbReference type="PROSITE" id="PS00518">
    <property type="entry name" value="ZF_RING_1"/>
    <property type="match status" value="1"/>
</dbReference>
<sequence length="311" mass="36500">MNKMCQICYDLQNVVTIECGHNYCKNCLNNIFFKNELLDLENFICPLENCKRKLTDKTLKLFIEDYEKKYETFLQQGIIFGLNENEKLITCLNINCNSQFVIWKEAETLKCQNCKLEFCLRCKLAKHEGQNCIQALRLNQVMKTRVDFLKSVKNSQAQQICPHCLYVIERNKGCNFMTCQSKSCNSKKYFCFQCGVALENSESKSHYKDENSFHGQCKIKINGIWVEKDKIPNNDIPCPKCQCQDPLKSKIERNLLICKSEQCIDKIYCIICQFELNDKIILKHLENHVKKSDGKKKSRFGIFDLFKKYIK</sequence>
<keyword evidence="13" id="KW-1185">Reference proteome</keyword>
<proteinExistence type="predicted"/>
<dbReference type="EC" id="2.3.2.31" evidence="2"/>
<dbReference type="GO" id="GO:0061630">
    <property type="term" value="F:ubiquitin protein ligase activity"/>
    <property type="evidence" value="ECO:0007669"/>
    <property type="project" value="UniProtKB-EC"/>
</dbReference>
<protein>
    <recommendedName>
        <fullName evidence="2">RBR-type E3 ubiquitin transferase</fullName>
        <ecNumber evidence="2">2.3.2.31</ecNumber>
    </recommendedName>
</protein>
<dbReference type="InterPro" id="IPR002867">
    <property type="entry name" value="IBR_dom"/>
</dbReference>
<name>A0A8S1L5P5_9CILI</name>
<feature type="domain" description="RING-type" evidence="10">
    <location>
        <begin position="5"/>
        <end position="49"/>
    </location>
</feature>
<dbReference type="InterPro" id="IPR044066">
    <property type="entry name" value="TRIAD_supradom"/>
</dbReference>
<keyword evidence="6 9" id="KW-0863">Zinc-finger</keyword>
<evidence type="ECO:0000259" key="11">
    <source>
        <dbReference type="PROSITE" id="PS51873"/>
    </source>
</evidence>
<dbReference type="PROSITE" id="PS50089">
    <property type="entry name" value="ZF_RING_2"/>
    <property type="match status" value="1"/>
</dbReference>
<dbReference type="EMBL" id="CAJJDN010000015">
    <property type="protein sequence ID" value="CAD8061535.1"/>
    <property type="molecule type" value="Genomic_DNA"/>
</dbReference>
<dbReference type="InterPro" id="IPR001841">
    <property type="entry name" value="Znf_RING"/>
</dbReference>
<evidence type="ECO:0000256" key="9">
    <source>
        <dbReference type="PROSITE-ProRule" id="PRU00175"/>
    </source>
</evidence>
<evidence type="ECO:0000256" key="1">
    <source>
        <dbReference type="ARBA" id="ARBA00001798"/>
    </source>
</evidence>
<evidence type="ECO:0000256" key="7">
    <source>
        <dbReference type="ARBA" id="ARBA00022786"/>
    </source>
</evidence>
<dbReference type="InterPro" id="IPR031127">
    <property type="entry name" value="E3_UB_ligase_RBR"/>
</dbReference>
<dbReference type="PROSITE" id="PS51873">
    <property type="entry name" value="TRIAD"/>
    <property type="match status" value="1"/>
</dbReference>
<keyword evidence="4" id="KW-0479">Metal-binding</keyword>
<dbReference type="SMART" id="SM00184">
    <property type="entry name" value="RING"/>
    <property type="match status" value="1"/>
</dbReference>
<dbReference type="AlphaFoldDB" id="A0A8S1L5P5"/>
<reference evidence="12" key="1">
    <citation type="submission" date="2021-01" db="EMBL/GenBank/DDBJ databases">
        <authorList>
            <consortium name="Genoscope - CEA"/>
            <person name="William W."/>
        </authorList>
    </citation>
    <scope>NUCLEOTIDE SEQUENCE</scope>
</reference>
<evidence type="ECO:0000256" key="2">
    <source>
        <dbReference type="ARBA" id="ARBA00012251"/>
    </source>
</evidence>
<dbReference type="PANTHER" id="PTHR11685">
    <property type="entry name" value="RBR FAMILY RING FINGER AND IBR DOMAIN-CONTAINING"/>
    <property type="match status" value="1"/>
</dbReference>
<dbReference type="GO" id="GO:0016567">
    <property type="term" value="P:protein ubiquitination"/>
    <property type="evidence" value="ECO:0007669"/>
    <property type="project" value="InterPro"/>
</dbReference>
<dbReference type="CDD" id="cd20335">
    <property type="entry name" value="BRcat_RBR"/>
    <property type="match status" value="1"/>
</dbReference>
<keyword evidence="5" id="KW-0677">Repeat</keyword>
<comment type="caution">
    <text evidence="12">The sequence shown here is derived from an EMBL/GenBank/DDBJ whole genome shotgun (WGS) entry which is preliminary data.</text>
</comment>
<evidence type="ECO:0000256" key="4">
    <source>
        <dbReference type="ARBA" id="ARBA00022723"/>
    </source>
</evidence>
<evidence type="ECO:0000256" key="3">
    <source>
        <dbReference type="ARBA" id="ARBA00022679"/>
    </source>
</evidence>
<dbReference type="InterPro" id="IPR017907">
    <property type="entry name" value="Znf_RING_CS"/>
</dbReference>
<keyword evidence="3" id="KW-0808">Transferase</keyword>
<evidence type="ECO:0000313" key="12">
    <source>
        <dbReference type="EMBL" id="CAD8061535.1"/>
    </source>
</evidence>
<keyword evidence="8" id="KW-0862">Zinc</keyword>
<comment type="catalytic activity">
    <reaction evidence="1">
        <text>[E2 ubiquitin-conjugating enzyme]-S-ubiquitinyl-L-cysteine + [acceptor protein]-L-lysine = [E2 ubiquitin-conjugating enzyme]-L-cysteine + [acceptor protein]-N(6)-ubiquitinyl-L-lysine.</text>
        <dbReference type="EC" id="2.3.2.31"/>
    </reaction>
</comment>
<dbReference type="Pfam" id="PF13445">
    <property type="entry name" value="zf-RING_UBOX"/>
    <property type="match status" value="1"/>
</dbReference>
<evidence type="ECO:0000256" key="5">
    <source>
        <dbReference type="ARBA" id="ARBA00022737"/>
    </source>
</evidence>
<evidence type="ECO:0000256" key="8">
    <source>
        <dbReference type="ARBA" id="ARBA00022833"/>
    </source>
</evidence>
<accession>A0A8S1L5P5</accession>
<gene>
    <name evidence="12" type="ORF">PSON_ATCC_30995.1.T0150382</name>
</gene>
<feature type="domain" description="RING-type" evidence="11">
    <location>
        <begin position="1"/>
        <end position="218"/>
    </location>
</feature>
<keyword evidence="7" id="KW-0833">Ubl conjugation pathway</keyword>
<evidence type="ECO:0000313" key="13">
    <source>
        <dbReference type="Proteomes" id="UP000692954"/>
    </source>
</evidence>
<evidence type="ECO:0000256" key="6">
    <source>
        <dbReference type="ARBA" id="ARBA00022771"/>
    </source>
</evidence>
<organism evidence="12 13">
    <name type="scientific">Paramecium sonneborni</name>
    <dbReference type="NCBI Taxonomy" id="65129"/>
    <lineage>
        <taxon>Eukaryota</taxon>
        <taxon>Sar</taxon>
        <taxon>Alveolata</taxon>
        <taxon>Ciliophora</taxon>
        <taxon>Intramacronucleata</taxon>
        <taxon>Oligohymenophorea</taxon>
        <taxon>Peniculida</taxon>
        <taxon>Parameciidae</taxon>
        <taxon>Paramecium</taxon>
    </lineage>
</organism>